<dbReference type="PANTHER" id="PTHR31474:SF4">
    <property type="entry name" value="NICOTIANA LESION-INDUCING LIKE"/>
    <property type="match status" value="1"/>
</dbReference>
<accession>A0AAN9K346</accession>
<protein>
    <submittedName>
        <fullName evidence="1">Uncharacterized protein</fullName>
    </submittedName>
</protein>
<dbReference type="EMBL" id="JAYKXN010000002">
    <property type="protein sequence ID" value="KAK7309061.1"/>
    <property type="molecule type" value="Genomic_DNA"/>
</dbReference>
<keyword evidence="2" id="KW-1185">Reference proteome</keyword>
<gene>
    <name evidence="1" type="ORF">RJT34_05496</name>
</gene>
<evidence type="ECO:0000313" key="2">
    <source>
        <dbReference type="Proteomes" id="UP001359559"/>
    </source>
</evidence>
<dbReference type="Pfam" id="PF05514">
    <property type="entry name" value="HR_lesion"/>
    <property type="match status" value="1"/>
</dbReference>
<dbReference type="InterPro" id="IPR008637">
    <property type="entry name" value="HR_lesion"/>
</dbReference>
<sequence length="145" mass="16647">MWLQALPRVLVTGFVKTVKEYQRRGLPDIDTRQSVATIIFPKGVGGIFFCVWQHIWIISTASASGTGTYYNYTSSKPKYNLLLNEFSLETTLFGALLFFIGMKNSIPRRQPGRRPQSQDNSENRARRMYNCVCQNADFLQHLIFS</sequence>
<evidence type="ECO:0000313" key="1">
    <source>
        <dbReference type="EMBL" id="KAK7309061.1"/>
    </source>
</evidence>
<name>A0AAN9K346_CLITE</name>
<dbReference type="Proteomes" id="UP001359559">
    <property type="component" value="Unassembled WGS sequence"/>
</dbReference>
<comment type="caution">
    <text evidence="1">The sequence shown here is derived from an EMBL/GenBank/DDBJ whole genome shotgun (WGS) entry which is preliminary data.</text>
</comment>
<organism evidence="1 2">
    <name type="scientific">Clitoria ternatea</name>
    <name type="common">Butterfly pea</name>
    <dbReference type="NCBI Taxonomy" id="43366"/>
    <lineage>
        <taxon>Eukaryota</taxon>
        <taxon>Viridiplantae</taxon>
        <taxon>Streptophyta</taxon>
        <taxon>Embryophyta</taxon>
        <taxon>Tracheophyta</taxon>
        <taxon>Spermatophyta</taxon>
        <taxon>Magnoliopsida</taxon>
        <taxon>eudicotyledons</taxon>
        <taxon>Gunneridae</taxon>
        <taxon>Pentapetalae</taxon>
        <taxon>rosids</taxon>
        <taxon>fabids</taxon>
        <taxon>Fabales</taxon>
        <taxon>Fabaceae</taxon>
        <taxon>Papilionoideae</taxon>
        <taxon>50 kb inversion clade</taxon>
        <taxon>NPAAA clade</taxon>
        <taxon>indigoferoid/millettioid clade</taxon>
        <taxon>Phaseoleae</taxon>
        <taxon>Clitoria</taxon>
    </lineage>
</organism>
<dbReference type="PANTHER" id="PTHR31474">
    <property type="entry name" value="HR-LIKE LESION-INDUCER"/>
    <property type="match status" value="1"/>
</dbReference>
<reference evidence="1 2" key="1">
    <citation type="submission" date="2024-01" db="EMBL/GenBank/DDBJ databases">
        <title>The genomes of 5 underutilized Papilionoideae crops provide insights into root nodulation and disease resistance.</title>
        <authorList>
            <person name="Yuan L."/>
        </authorList>
    </citation>
    <scope>NUCLEOTIDE SEQUENCE [LARGE SCALE GENOMIC DNA]</scope>
    <source>
        <strain evidence="1">LY-2023</strain>
        <tissue evidence="1">Leaf</tissue>
    </source>
</reference>
<dbReference type="AlphaFoldDB" id="A0AAN9K346"/>
<proteinExistence type="predicted"/>